<keyword evidence="2" id="KW-1185">Reference proteome</keyword>
<evidence type="ECO:0000313" key="2">
    <source>
        <dbReference type="Proteomes" id="UP000451565"/>
    </source>
</evidence>
<protein>
    <submittedName>
        <fullName evidence="1">Uncharacterized protein</fullName>
    </submittedName>
</protein>
<gene>
    <name evidence="1" type="ORF">GEV47_03860</name>
</gene>
<proteinExistence type="predicted"/>
<organism evidence="1 2">
    <name type="scientific">Glaciimonas soli</name>
    <dbReference type="NCBI Taxonomy" id="2590999"/>
    <lineage>
        <taxon>Bacteria</taxon>
        <taxon>Pseudomonadati</taxon>
        <taxon>Pseudomonadota</taxon>
        <taxon>Betaproteobacteria</taxon>
        <taxon>Burkholderiales</taxon>
        <taxon>Oxalobacteraceae</taxon>
        <taxon>Glaciimonas</taxon>
    </lineage>
</organism>
<reference evidence="1 2" key="1">
    <citation type="submission" date="2019-10" db="EMBL/GenBank/DDBJ databases">
        <title>Glaciimonas soli sp. nov., a psychrophilic bacterium isolated from the forest soil of a high elevation mountain in Taiwan.</title>
        <authorList>
            <person name="Wang L.-T."/>
            <person name="Shieh W.Y."/>
        </authorList>
    </citation>
    <scope>NUCLEOTIDE SEQUENCE [LARGE SCALE GENOMIC DNA]</scope>
    <source>
        <strain evidence="1 2">GS1</strain>
    </source>
</reference>
<comment type="caution">
    <text evidence="1">The sequence shown here is derived from an EMBL/GenBank/DDBJ whole genome shotgun (WGS) entry which is preliminary data.</text>
</comment>
<dbReference type="Proteomes" id="UP000451565">
    <property type="component" value="Unassembled WGS sequence"/>
</dbReference>
<sequence>MSIGTKEYTLLAKDSYEDRSNYVGKEKFVILDGAKYRVLDTYSDPITGYQGTESLLDGAVDPRIALF</sequence>
<dbReference type="RefSeq" id="WP_153233357.1">
    <property type="nucleotide sequence ID" value="NZ_WINI01000001.1"/>
</dbReference>
<accession>A0A843YR10</accession>
<dbReference type="AlphaFoldDB" id="A0A843YR10"/>
<dbReference type="OrthoDB" id="8878828at2"/>
<evidence type="ECO:0000313" key="1">
    <source>
        <dbReference type="EMBL" id="MQQ99820.1"/>
    </source>
</evidence>
<name>A0A843YR10_9BURK</name>
<dbReference type="EMBL" id="WINI01000001">
    <property type="protein sequence ID" value="MQQ99820.1"/>
    <property type="molecule type" value="Genomic_DNA"/>
</dbReference>